<evidence type="ECO:0000313" key="1">
    <source>
        <dbReference type="EMBL" id="DAE18290.1"/>
    </source>
</evidence>
<accession>A0A8S5QH21</accession>
<protein>
    <recommendedName>
        <fullName evidence="2">DUF551 domain-containing protein</fullName>
    </recommendedName>
</protein>
<reference evidence="1" key="1">
    <citation type="journal article" date="2021" name="Proc. Natl. Acad. Sci. U.S.A.">
        <title>A Catalog of Tens of Thousands of Viruses from Human Metagenomes Reveals Hidden Associations with Chronic Diseases.</title>
        <authorList>
            <person name="Tisza M.J."/>
            <person name="Buck C.B."/>
        </authorList>
    </citation>
    <scope>NUCLEOTIDE SEQUENCE</scope>
    <source>
        <strain evidence="1">CteHV32</strain>
    </source>
</reference>
<organism evidence="1">
    <name type="scientific">Siphoviridae sp. cteHV32</name>
    <dbReference type="NCBI Taxonomy" id="2825588"/>
    <lineage>
        <taxon>Viruses</taxon>
        <taxon>Duplodnaviria</taxon>
        <taxon>Heunggongvirae</taxon>
        <taxon>Uroviricota</taxon>
        <taxon>Caudoviricetes</taxon>
    </lineage>
</organism>
<evidence type="ECO:0008006" key="2">
    <source>
        <dbReference type="Google" id="ProtNLM"/>
    </source>
</evidence>
<dbReference type="EMBL" id="BK015653">
    <property type="protein sequence ID" value="DAE18290.1"/>
    <property type="molecule type" value="Genomic_DNA"/>
</dbReference>
<name>A0A8S5QH21_9CAUD</name>
<proteinExistence type="predicted"/>
<sequence length="116" mass="13293">MQILINALDKIKKEISPASSLYDRGWNDALEKAKECFTSYNPVIEWIPTELMLPPEPDEDVDIEELPQYTVTIKGAEWPTSLRYIGNGEWADVGVGREIKYTVSAWMPMPKAYKEK</sequence>